<gene>
    <name evidence="1" type="ORF">NO713_04515</name>
</gene>
<reference evidence="1" key="1">
    <citation type="submission" date="2020-09" db="EMBL/GenBank/DDBJ databases">
        <authorList>
            <person name="Blom J."/>
        </authorList>
    </citation>
    <scope>NUCLEOTIDE SEQUENCE</scope>
    <source>
        <strain evidence="1">No.713</strain>
    </source>
</reference>
<sequence length="198" mass="22395">MVEIRIYVEGGGDGKNTKATFRQGMSQFLQRLTGKRVTCVVCGSRNAAHENFTYGLKSHPNAINLLLVDSENFVKVSSARQHLMNRDKKWDLSEIDENDIHLMVQVMESWLIADIDTLADNYGQGFNRNAIPRNNNVEEISKANIESALKRATERTKKGEYHKINHGPKLLAIIDVSIVRKKAPYCDRLFHRIADIGG</sequence>
<name>A0A9W4GAK0_9CYAN</name>
<accession>A0A9W4GAK0</accession>
<organism evidence="1 2">
    <name type="scientific">Planktothrix pseudagardhii</name>
    <dbReference type="NCBI Taxonomy" id="132604"/>
    <lineage>
        <taxon>Bacteria</taxon>
        <taxon>Bacillati</taxon>
        <taxon>Cyanobacteriota</taxon>
        <taxon>Cyanophyceae</taxon>
        <taxon>Oscillatoriophycideae</taxon>
        <taxon>Oscillatoriales</taxon>
        <taxon>Microcoleaceae</taxon>
        <taxon>Planktothrix</taxon>
    </lineage>
</organism>
<keyword evidence="2" id="KW-1185">Reference proteome</keyword>
<proteinExistence type="predicted"/>
<dbReference type="AlphaFoldDB" id="A0A9W4GAK0"/>
<dbReference type="Proteomes" id="UP001153719">
    <property type="component" value="Chromosome"/>
</dbReference>
<dbReference type="InterPro" id="IPR025455">
    <property type="entry name" value="DUF4276"/>
</dbReference>
<protein>
    <recommendedName>
        <fullName evidence="3">DUF4276 family protein</fullName>
    </recommendedName>
</protein>
<evidence type="ECO:0008006" key="3">
    <source>
        <dbReference type="Google" id="ProtNLM"/>
    </source>
</evidence>
<evidence type="ECO:0000313" key="1">
    <source>
        <dbReference type="EMBL" id="CAD5979362.1"/>
    </source>
</evidence>
<dbReference type="EMBL" id="LR882967">
    <property type="protein sequence ID" value="CAD5979362.1"/>
    <property type="molecule type" value="Genomic_DNA"/>
</dbReference>
<dbReference type="KEGG" id="ppsu:NO713_04515"/>
<dbReference type="Pfam" id="PF14103">
    <property type="entry name" value="DUF4276"/>
    <property type="match status" value="1"/>
</dbReference>
<dbReference type="RefSeq" id="WP_254174674.1">
    <property type="nucleotide sequence ID" value="NZ_LR882967.1"/>
</dbReference>
<evidence type="ECO:0000313" key="2">
    <source>
        <dbReference type="Proteomes" id="UP001153719"/>
    </source>
</evidence>